<dbReference type="InterPro" id="IPR021757">
    <property type="entry name" value="Ribosomal_mL46_N"/>
</dbReference>
<dbReference type="InterPro" id="IPR033650">
    <property type="entry name" value="Ribosomal_mL46_NUDIX"/>
</dbReference>
<dbReference type="OrthoDB" id="414075at2759"/>
<evidence type="ECO:0000256" key="3">
    <source>
        <dbReference type="ARBA" id="ARBA00022946"/>
    </source>
</evidence>
<evidence type="ECO:0000256" key="4">
    <source>
        <dbReference type="ARBA" id="ARBA00022980"/>
    </source>
</evidence>
<keyword evidence="6" id="KW-0687">Ribonucleoprotein</keyword>
<evidence type="ECO:0000256" key="7">
    <source>
        <dbReference type="ARBA" id="ARBA00035190"/>
    </source>
</evidence>
<dbReference type="Proteomes" id="UP000054007">
    <property type="component" value="Unassembled WGS sequence"/>
</dbReference>
<sequence length="293" mass="33347">MLSRCRSALSTSSRRSLGARGLATPVYTDPAVHNIPHEAVDPPARPKRGAKPTINTGIVLNRAPFLTRDQTTFERAFQAYQGRLRRALHNPVAYDFYFKEGSILETRFRVEEMKREQAAFGPSFGKLDVLDVEKFEAQKLAAAQLAEQEGELEEMMPRVHEADTNKDYKSLDRAGMRNLYLLVKEKDTWRFPQGGLEDKELLHQSAQRNLYAECDQYMDSWIVSRTPMGVHTSSASAPGARPIATFFYKAHIMAGQVRPSNKVSDFMWLAKEEIEPHVDAQYWNGIKDMLSDY</sequence>
<keyword evidence="5" id="KW-0496">Mitochondrion</keyword>
<evidence type="ECO:0000256" key="8">
    <source>
        <dbReference type="SAM" id="MobiDB-lite"/>
    </source>
</evidence>
<evidence type="ECO:0000256" key="1">
    <source>
        <dbReference type="ARBA" id="ARBA00004173"/>
    </source>
</evidence>
<comment type="similarity">
    <text evidence="2">Belongs to the mitochondrion-specific ribosomal protein mL46 family.</text>
</comment>
<evidence type="ECO:0000259" key="9">
    <source>
        <dbReference type="Pfam" id="PF11788"/>
    </source>
</evidence>
<keyword evidence="4" id="KW-0689">Ribosomal protein</keyword>
<dbReference type="STRING" id="1314674.A0A0D7B6T9"/>
<dbReference type="GO" id="GO:0005762">
    <property type="term" value="C:mitochondrial large ribosomal subunit"/>
    <property type="evidence" value="ECO:0007669"/>
    <property type="project" value="TreeGrafter"/>
</dbReference>
<keyword evidence="11" id="KW-1185">Reference proteome</keyword>
<evidence type="ECO:0000256" key="5">
    <source>
        <dbReference type="ARBA" id="ARBA00023128"/>
    </source>
</evidence>
<evidence type="ECO:0000313" key="11">
    <source>
        <dbReference type="Proteomes" id="UP000054007"/>
    </source>
</evidence>
<dbReference type="EMBL" id="KN880560">
    <property type="protein sequence ID" value="KIY66263.1"/>
    <property type="molecule type" value="Genomic_DNA"/>
</dbReference>
<gene>
    <name evidence="10" type="ORF">CYLTODRAFT_491632</name>
</gene>
<proteinExistence type="inferred from homology"/>
<dbReference type="InterPro" id="IPR015797">
    <property type="entry name" value="NUDIX_hydrolase-like_dom_sf"/>
</dbReference>
<dbReference type="PANTHER" id="PTHR13124:SF12">
    <property type="entry name" value="LARGE RIBOSOMAL SUBUNIT PROTEIN ML46"/>
    <property type="match status" value="1"/>
</dbReference>
<evidence type="ECO:0000313" key="10">
    <source>
        <dbReference type="EMBL" id="KIY66263.1"/>
    </source>
</evidence>
<keyword evidence="3" id="KW-0809">Transit peptide</keyword>
<dbReference type="Pfam" id="PF11788">
    <property type="entry name" value="MRP-L46"/>
    <property type="match status" value="1"/>
</dbReference>
<feature type="domain" description="Large ribosomal subunit protein mL46 N-terminal" evidence="9">
    <location>
        <begin position="53"/>
        <end position="163"/>
    </location>
</feature>
<reference evidence="10 11" key="1">
    <citation type="journal article" date="2015" name="Fungal Genet. Biol.">
        <title>Evolution of novel wood decay mechanisms in Agaricales revealed by the genome sequences of Fistulina hepatica and Cylindrobasidium torrendii.</title>
        <authorList>
            <person name="Floudas D."/>
            <person name="Held B.W."/>
            <person name="Riley R."/>
            <person name="Nagy L.G."/>
            <person name="Koehler G."/>
            <person name="Ransdell A.S."/>
            <person name="Younus H."/>
            <person name="Chow J."/>
            <person name="Chiniquy J."/>
            <person name="Lipzen A."/>
            <person name="Tritt A."/>
            <person name="Sun H."/>
            <person name="Haridas S."/>
            <person name="LaButti K."/>
            <person name="Ohm R.A."/>
            <person name="Kues U."/>
            <person name="Blanchette R.A."/>
            <person name="Grigoriev I.V."/>
            <person name="Minto R.E."/>
            <person name="Hibbett D.S."/>
        </authorList>
    </citation>
    <scope>NUCLEOTIDE SEQUENCE [LARGE SCALE GENOMIC DNA]</scope>
    <source>
        <strain evidence="10 11">FP15055 ss-10</strain>
    </source>
</reference>
<dbReference type="PANTHER" id="PTHR13124">
    <property type="entry name" value="39S RIBOSOMAL PROTEIN L46, MITOCHONDRIAL PRECURSOR-RELATED"/>
    <property type="match status" value="1"/>
</dbReference>
<feature type="region of interest" description="Disordered" evidence="8">
    <location>
        <begin position="33"/>
        <end position="52"/>
    </location>
</feature>
<evidence type="ECO:0000256" key="2">
    <source>
        <dbReference type="ARBA" id="ARBA00009070"/>
    </source>
</evidence>
<accession>A0A0D7B6T9</accession>
<dbReference type="Gene3D" id="3.90.79.10">
    <property type="entry name" value="Nucleoside Triphosphate Pyrophosphohydrolase"/>
    <property type="match status" value="1"/>
</dbReference>
<name>A0A0D7B6T9_9AGAR</name>
<dbReference type="InterPro" id="IPR040008">
    <property type="entry name" value="Ribosomal_mL46"/>
</dbReference>
<dbReference type="AlphaFoldDB" id="A0A0D7B6T9"/>
<dbReference type="GO" id="GO:0003735">
    <property type="term" value="F:structural constituent of ribosome"/>
    <property type="evidence" value="ECO:0007669"/>
    <property type="project" value="InterPro"/>
</dbReference>
<evidence type="ECO:0000256" key="6">
    <source>
        <dbReference type="ARBA" id="ARBA00023274"/>
    </source>
</evidence>
<comment type="subcellular location">
    <subcellularLocation>
        <location evidence="1">Mitochondrion</location>
    </subcellularLocation>
</comment>
<dbReference type="CDD" id="cd04661">
    <property type="entry name" value="NUDIX_MRP_L46"/>
    <property type="match status" value="1"/>
</dbReference>
<organism evidence="10 11">
    <name type="scientific">Cylindrobasidium torrendii FP15055 ss-10</name>
    <dbReference type="NCBI Taxonomy" id="1314674"/>
    <lineage>
        <taxon>Eukaryota</taxon>
        <taxon>Fungi</taxon>
        <taxon>Dikarya</taxon>
        <taxon>Basidiomycota</taxon>
        <taxon>Agaricomycotina</taxon>
        <taxon>Agaricomycetes</taxon>
        <taxon>Agaricomycetidae</taxon>
        <taxon>Agaricales</taxon>
        <taxon>Marasmiineae</taxon>
        <taxon>Physalacriaceae</taxon>
        <taxon>Cylindrobasidium</taxon>
    </lineage>
</organism>
<protein>
    <recommendedName>
        <fullName evidence="7">Large ribosomal subunit protein mL46</fullName>
    </recommendedName>
</protein>
<dbReference type="SUPFAM" id="SSF55811">
    <property type="entry name" value="Nudix"/>
    <property type="match status" value="1"/>
</dbReference>